<feature type="binding site" evidence="5">
    <location>
        <position position="16"/>
    </location>
    <ligand>
        <name>Mg(2+)</name>
        <dbReference type="ChEBI" id="CHEBI:18420"/>
    </ligand>
</feature>
<dbReference type="RefSeq" id="WP_323243835.1">
    <property type="nucleotide sequence ID" value="NZ_JAYGHK010000021.1"/>
</dbReference>
<dbReference type="HAMAP" id="MF_00265">
    <property type="entry name" value="VapC_Nob1"/>
    <property type="match status" value="1"/>
</dbReference>
<evidence type="ECO:0000256" key="3">
    <source>
        <dbReference type="ARBA" id="ARBA00022723"/>
    </source>
</evidence>
<reference evidence="7 8" key="1">
    <citation type="submission" date="2023-12" db="EMBL/GenBank/DDBJ databases">
        <title>Baltic Sea Cyanobacteria.</title>
        <authorList>
            <person name="Delbaje E."/>
            <person name="Fewer D.P."/>
            <person name="Shishido T.K."/>
        </authorList>
    </citation>
    <scope>NUCLEOTIDE SEQUENCE [LARGE SCALE GENOMIC DNA]</scope>
    <source>
        <strain evidence="7 8">UHCC 0060</strain>
    </source>
</reference>
<comment type="cofactor">
    <cofactor evidence="5">
        <name>Mg(2+)</name>
        <dbReference type="ChEBI" id="CHEBI:18420"/>
    </cofactor>
</comment>
<dbReference type="InterPro" id="IPR002716">
    <property type="entry name" value="PIN_dom"/>
</dbReference>
<evidence type="ECO:0000259" key="6">
    <source>
        <dbReference type="Pfam" id="PF01850"/>
    </source>
</evidence>
<dbReference type="SUPFAM" id="SSF88723">
    <property type="entry name" value="PIN domain-like"/>
    <property type="match status" value="1"/>
</dbReference>
<comment type="similarity">
    <text evidence="5">Belongs to the PINc/VapC protein family.</text>
</comment>
<keyword evidence="5" id="KW-0800">Toxin</keyword>
<evidence type="ECO:0000256" key="5">
    <source>
        <dbReference type="HAMAP-Rule" id="MF_00265"/>
    </source>
</evidence>
<dbReference type="Gene3D" id="3.40.50.1010">
    <property type="entry name" value="5'-nuclease"/>
    <property type="match status" value="1"/>
</dbReference>
<comment type="function">
    <text evidence="5">Toxic component of a toxin-antitoxin (TA) system. An RNase.</text>
</comment>
<comment type="caution">
    <text evidence="7">The sequence shown here is derived from an EMBL/GenBank/DDBJ whole genome shotgun (WGS) entry which is preliminary data.</text>
</comment>
<keyword evidence="1 5" id="KW-1277">Toxin-antitoxin system</keyword>
<protein>
    <recommendedName>
        <fullName evidence="5">Ribonuclease VapC</fullName>
        <shortName evidence="5">RNase VapC</shortName>
        <ecNumber evidence="5">3.1.-.-</ecNumber>
    </recommendedName>
    <alternativeName>
        <fullName evidence="5">Toxin VapC</fullName>
    </alternativeName>
</protein>
<feature type="binding site" evidence="5">
    <location>
        <position position="108"/>
    </location>
    <ligand>
        <name>Mg(2+)</name>
        <dbReference type="ChEBI" id="CHEBI:18420"/>
    </ligand>
</feature>
<name>A0ABU5UP37_NODSP</name>
<accession>A0ABU5UP37</accession>
<proteinExistence type="inferred from homology"/>
<evidence type="ECO:0000313" key="8">
    <source>
        <dbReference type="Proteomes" id="UP001303285"/>
    </source>
</evidence>
<dbReference type="EMBL" id="JAYGHK010000021">
    <property type="protein sequence ID" value="MEA5608044.1"/>
    <property type="molecule type" value="Genomic_DNA"/>
</dbReference>
<evidence type="ECO:0000256" key="4">
    <source>
        <dbReference type="ARBA" id="ARBA00022801"/>
    </source>
</evidence>
<keyword evidence="3 5" id="KW-0479">Metal-binding</keyword>
<keyword evidence="8" id="KW-1185">Reference proteome</keyword>
<keyword evidence="2 5" id="KW-0540">Nuclease</keyword>
<sequence>MKISEALVGVYHIFIDTAPVIYFVERNPQFVNLVDPIFERLETGMTAVVSPITLSECLVGAMRSGLADLEQAFLDVLLSNEVVFVDINAAIAQDAARIRLLYNLQLPDALQIAIALTSNCDAFLTNDQALKRVTELRILVVSELEVD</sequence>
<dbReference type="InterPro" id="IPR022907">
    <property type="entry name" value="VapC_family"/>
</dbReference>
<keyword evidence="4 5" id="KW-0378">Hydrolase</keyword>
<organism evidence="7 8">
    <name type="scientific">Nodularia spumigena UHCC 0060</name>
    <dbReference type="NCBI Taxonomy" id="3110300"/>
    <lineage>
        <taxon>Bacteria</taxon>
        <taxon>Bacillati</taxon>
        <taxon>Cyanobacteriota</taxon>
        <taxon>Cyanophyceae</taxon>
        <taxon>Nostocales</taxon>
        <taxon>Nodulariaceae</taxon>
        <taxon>Nodularia</taxon>
    </lineage>
</organism>
<evidence type="ECO:0000256" key="2">
    <source>
        <dbReference type="ARBA" id="ARBA00022722"/>
    </source>
</evidence>
<keyword evidence="5" id="KW-0460">Magnesium</keyword>
<dbReference type="Pfam" id="PF01850">
    <property type="entry name" value="PIN"/>
    <property type="match status" value="1"/>
</dbReference>
<evidence type="ECO:0000313" key="7">
    <source>
        <dbReference type="EMBL" id="MEA5608044.1"/>
    </source>
</evidence>
<evidence type="ECO:0000256" key="1">
    <source>
        <dbReference type="ARBA" id="ARBA00022649"/>
    </source>
</evidence>
<dbReference type="InterPro" id="IPR029060">
    <property type="entry name" value="PIN-like_dom_sf"/>
</dbReference>
<dbReference type="Proteomes" id="UP001303285">
    <property type="component" value="Unassembled WGS sequence"/>
</dbReference>
<gene>
    <name evidence="5" type="primary">vapC</name>
    <name evidence="7" type="ORF">VB695_08140</name>
</gene>
<dbReference type="EC" id="3.1.-.-" evidence="5"/>
<feature type="domain" description="PIN" evidence="6">
    <location>
        <begin position="13"/>
        <end position="135"/>
    </location>
</feature>